<evidence type="ECO:0000313" key="8">
    <source>
        <dbReference type="Proteomes" id="UP000784700"/>
    </source>
</evidence>
<keyword evidence="3 6" id="KW-0812">Transmembrane</keyword>
<keyword evidence="4 6" id="KW-1133">Transmembrane helix</keyword>
<dbReference type="Proteomes" id="UP000784700">
    <property type="component" value="Unassembled WGS sequence"/>
</dbReference>
<evidence type="ECO:0000256" key="1">
    <source>
        <dbReference type="ARBA" id="ARBA00004141"/>
    </source>
</evidence>
<dbReference type="EMBL" id="QUBG01000003">
    <property type="protein sequence ID" value="TPR44290.1"/>
    <property type="molecule type" value="Genomic_DNA"/>
</dbReference>
<feature type="transmembrane region" description="Helical" evidence="6">
    <location>
        <begin position="93"/>
        <end position="112"/>
    </location>
</feature>
<protein>
    <recommendedName>
        <fullName evidence="6">Probable membrane transporter protein</fullName>
    </recommendedName>
</protein>
<feature type="transmembrane region" description="Helical" evidence="6">
    <location>
        <begin position="261"/>
        <end position="289"/>
    </location>
</feature>
<keyword evidence="6" id="KW-1003">Cell membrane</keyword>
<comment type="similarity">
    <text evidence="2 6">Belongs to the 4-toluene sulfonate uptake permease (TSUP) (TC 2.A.102) family.</text>
</comment>
<name>A0A9Q8MUC7_9LACO</name>
<feature type="transmembrane region" description="Helical" evidence="6">
    <location>
        <begin position="118"/>
        <end position="136"/>
    </location>
</feature>
<feature type="transmembrane region" description="Helical" evidence="6">
    <location>
        <begin position="7"/>
        <end position="35"/>
    </location>
</feature>
<evidence type="ECO:0000256" key="3">
    <source>
        <dbReference type="ARBA" id="ARBA00022692"/>
    </source>
</evidence>
<feature type="transmembrane region" description="Helical" evidence="6">
    <location>
        <begin position="157"/>
        <end position="190"/>
    </location>
</feature>
<dbReference type="AlphaFoldDB" id="A0A9Q8MUC7"/>
<sequence>MLLRESFIITIFGFSIWTLLLFIPVGIIAGILSTVTGLASLASYPALLYLTGGVLNPISANITNTSALLFNVVSSGLSSKQELKGHGKELMKVMTIIFFGGIVGVILLTLLPSKDFEYAVPVFIAAAGIGILLPAKDTTKANTSAEFEEKSVGSKKMLADIALIIGYFLIGIYGSYFGAAAGVILLAVLSRTSKDPFPVYNAIRNVAMGSANVIGTILYSFKYGQHGSTHIYWALAIPLGIGFLIGGYVGPKLVRILPTKLIKVVTGILALVLAYTQFASAYSIHLFYFF</sequence>
<evidence type="ECO:0000256" key="5">
    <source>
        <dbReference type="ARBA" id="ARBA00023136"/>
    </source>
</evidence>
<comment type="caution">
    <text evidence="7">The sequence shown here is derived from an EMBL/GenBank/DDBJ whole genome shotgun (WGS) entry which is preliminary data.</text>
</comment>
<gene>
    <name evidence="7" type="ORF">DY130_04415</name>
</gene>
<dbReference type="GO" id="GO:0005886">
    <property type="term" value="C:plasma membrane"/>
    <property type="evidence" value="ECO:0007669"/>
    <property type="project" value="UniProtKB-SubCell"/>
</dbReference>
<comment type="subcellular location">
    <subcellularLocation>
        <location evidence="6">Cell membrane</location>
        <topology evidence="6">Multi-pass membrane protein</topology>
    </subcellularLocation>
    <subcellularLocation>
        <location evidence="1">Membrane</location>
        <topology evidence="1">Multi-pass membrane protein</topology>
    </subcellularLocation>
</comment>
<dbReference type="PANTHER" id="PTHR43701:SF2">
    <property type="entry name" value="MEMBRANE TRANSPORTER PROTEIN YJNA-RELATED"/>
    <property type="match status" value="1"/>
</dbReference>
<dbReference type="InterPro" id="IPR002781">
    <property type="entry name" value="TM_pro_TauE-like"/>
</dbReference>
<proteinExistence type="inferred from homology"/>
<keyword evidence="5 6" id="KW-0472">Membrane</keyword>
<organism evidence="7 8">
    <name type="scientific">Apilactobacillus micheneri</name>
    <dbReference type="NCBI Taxonomy" id="1899430"/>
    <lineage>
        <taxon>Bacteria</taxon>
        <taxon>Bacillati</taxon>
        <taxon>Bacillota</taxon>
        <taxon>Bacilli</taxon>
        <taxon>Lactobacillales</taxon>
        <taxon>Lactobacillaceae</taxon>
        <taxon>Apilactobacillus</taxon>
    </lineage>
</organism>
<dbReference type="InterPro" id="IPR051598">
    <property type="entry name" value="TSUP/Inactive_protease-like"/>
</dbReference>
<dbReference type="Pfam" id="PF01925">
    <property type="entry name" value="TauE"/>
    <property type="match status" value="1"/>
</dbReference>
<feature type="transmembrane region" description="Helical" evidence="6">
    <location>
        <begin position="231"/>
        <end position="249"/>
    </location>
</feature>
<accession>A0A9Q8MUC7</accession>
<evidence type="ECO:0000256" key="4">
    <source>
        <dbReference type="ARBA" id="ARBA00022989"/>
    </source>
</evidence>
<evidence type="ECO:0000256" key="6">
    <source>
        <dbReference type="RuleBase" id="RU363041"/>
    </source>
</evidence>
<evidence type="ECO:0000313" key="7">
    <source>
        <dbReference type="EMBL" id="TPR44290.1"/>
    </source>
</evidence>
<reference evidence="7" key="1">
    <citation type="submission" date="2018-08" db="EMBL/GenBank/DDBJ databases">
        <title>Comparative genomics of wild bee and flower associated Lactobacillus reveals potential adaptation to the bee host.</title>
        <authorList>
            <person name="Vuong H.Q."/>
            <person name="Mcfrederick Q.S."/>
        </authorList>
    </citation>
    <scope>NUCLEOTIDE SEQUENCE</scope>
    <source>
        <strain evidence="7">HV_63</strain>
    </source>
</reference>
<evidence type="ECO:0000256" key="2">
    <source>
        <dbReference type="ARBA" id="ARBA00009142"/>
    </source>
</evidence>
<dbReference type="PANTHER" id="PTHR43701">
    <property type="entry name" value="MEMBRANE TRANSPORTER PROTEIN MJ0441-RELATED"/>
    <property type="match status" value="1"/>
</dbReference>